<dbReference type="RefSeq" id="WP_092379108.1">
    <property type="nucleotide sequence ID" value="NZ_FORX01000026.1"/>
</dbReference>
<dbReference type="InterPro" id="IPR016431">
    <property type="entry name" value="Pyrv-formate_lyase-activ_prd"/>
</dbReference>
<evidence type="ECO:0000256" key="4">
    <source>
        <dbReference type="ARBA" id="ARBA00023004"/>
    </source>
</evidence>
<dbReference type="InterPro" id="IPR007197">
    <property type="entry name" value="rSAM"/>
</dbReference>
<dbReference type="Proteomes" id="UP000198635">
    <property type="component" value="Unassembled WGS sequence"/>
</dbReference>
<organism evidence="8 9">
    <name type="scientific">Desulfomicrobium apsheronum</name>
    <dbReference type="NCBI Taxonomy" id="52560"/>
    <lineage>
        <taxon>Bacteria</taxon>
        <taxon>Pseudomonadati</taxon>
        <taxon>Thermodesulfobacteriota</taxon>
        <taxon>Desulfovibrionia</taxon>
        <taxon>Desulfovibrionales</taxon>
        <taxon>Desulfomicrobiaceae</taxon>
        <taxon>Desulfomicrobium</taxon>
    </lineage>
</organism>
<dbReference type="PANTHER" id="PTHR30352:SF5">
    <property type="entry name" value="PYRUVATE FORMATE-LYASE 1-ACTIVATING ENZYME"/>
    <property type="match status" value="1"/>
</dbReference>
<keyword evidence="5 6" id="KW-0411">Iron-sulfur</keyword>
<dbReference type="PANTHER" id="PTHR30352">
    <property type="entry name" value="PYRUVATE FORMATE-LYASE-ACTIVATING ENZYME"/>
    <property type="match status" value="1"/>
</dbReference>
<dbReference type="PROSITE" id="PS51918">
    <property type="entry name" value="RADICAL_SAM"/>
    <property type="match status" value="1"/>
</dbReference>
<name>A0A1I3ZQN4_9BACT</name>
<evidence type="ECO:0000256" key="3">
    <source>
        <dbReference type="ARBA" id="ARBA00022723"/>
    </source>
</evidence>
<sequence length="343" mass="37517">MKTPALLWRSLEGSTVQCQLCAHFCRIEDGTRGQCGVRENRGGQLFSLSYDKVAALNLDPVEKKPLFHFLPGTKTLSLGTQGCNLACAFCQNASLSQPPRQGKALGGEAIPPREIIRMAQTSGAASVAYTYSEPTIFFELMRETAILAQEAGLANIMVSNGFQSPQCLDALGDLIQAVNIDIKSYREEFYSDICAARLGPVLKNLVHMKKLGWHIETTTLVIPDLNDSDRELGEIARFVHDELGKDTAWHVSRFHPCHQMLDHAPTPLDTLKRAYDIGRAAGLSHVFVGNVPGSDLENTICPGCGQMVVERVGFNILRNRLQRGVCPGCGEVVIRPENLGKGD</sequence>
<keyword evidence="2 6" id="KW-0949">S-adenosyl-L-methionine</keyword>
<dbReference type="GO" id="GO:0046872">
    <property type="term" value="F:metal ion binding"/>
    <property type="evidence" value="ECO:0007669"/>
    <property type="project" value="UniProtKB-KW"/>
</dbReference>
<dbReference type="EMBL" id="FORX01000026">
    <property type="protein sequence ID" value="SFK45869.1"/>
    <property type="molecule type" value="Genomic_DNA"/>
</dbReference>
<dbReference type="Gene3D" id="3.20.20.70">
    <property type="entry name" value="Aldolase class I"/>
    <property type="match status" value="1"/>
</dbReference>
<keyword evidence="8" id="KW-0456">Lyase</keyword>
<feature type="domain" description="Radical SAM core" evidence="7">
    <location>
        <begin position="68"/>
        <end position="290"/>
    </location>
</feature>
<dbReference type="SFLD" id="SFLDG01101">
    <property type="entry name" value="Uncharacterised_Radical_SAM_Su"/>
    <property type="match status" value="1"/>
</dbReference>
<keyword evidence="9" id="KW-1185">Reference proteome</keyword>
<feature type="binding site" evidence="6">
    <location>
        <position position="87"/>
    </location>
    <ligand>
        <name>[4Fe-4S] cluster</name>
        <dbReference type="ChEBI" id="CHEBI:49883"/>
        <note>4Fe-4S-S-AdoMet</note>
    </ligand>
</feature>
<dbReference type="SUPFAM" id="SSF102114">
    <property type="entry name" value="Radical SAM enzymes"/>
    <property type="match status" value="1"/>
</dbReference>
<keyword evidence="4 6" id="KW-0408">Iron</keyword>
<feature type="binding site" evidence="6">
    <location>
        <position position="90"/>
    </location>
    <ligand>
        <name>[4Fe-4S] cluster</name>
        <dbReference type="ChEBI" id="CHEBI:49883"/>
        <note>4Fe-4S-S-AdoMet</note>
    </ligand>
</feature>
<accession>A0A1I3ZQN4</accession>
<dbReference type="InterPro" id="IPR034457">
    <property type="entry name" value="Organic_radical-activating"/>
</dbReference>
<keyword evidence="1" id="KW-0004">4Fe-4S</keyword>
<reference evidence="9" key="1">
    <citation type="submission" date="2016-10" db="EMBL/GenBank/DDBJ databases">
        <authorList>
            <person name="Varghese N."/>
            <person name="Submissions S."/>
        </authorList>
    </citation>
    <scope>NUCLEOTIDE SEQUENCE [LARGE SCALE GENOMIC DNA]</scope>
    <source>
        <strain evidence="9">DSM 5918</strain>
    </source>
</reference>
<dbReference type="PIRSF" id="PIRSF004869">
    <property type="entry name" value="PflX_prd"/>
    <property type="match status" value="1"/>
</dbReference>
<evidence type="ECO:0000259" key="7">
    <source>
        <dbReference type="PROSITE" id="PS51918"/>
    </source>
</evidence>
<dbReference type="OrthoDB" id="9778883at2"/>
<evidence type="ECO:0000256" key="2">
    <source>
        <dbReference type="ARBA" id="ARBA00022691"/>
    </source>
</evidence>
<keyword evidence="8" id="KW-0670">Pyruvate</keyword>
<evidence type="ECO:0000313" key="9">
    <source>
        <dbReference type="Proteomes" id="UP000198635"/>
    </source>
</evidence>
<dbReference type="CDD" id="cd01335">
    <property type="entry name" value="Radical_SAM"/>
    <property type="match status" value="1"/>
</dbReference>
<comment type="cofactor">
    <cofactor evidence="6">
        <name>[4Fe-4S] cluster</name>
        <dbReference type="ChEBI" id="CHEBI:49883"/>
    </cofactor>
    <text evidence="6">Binds 1 [4Fe-4S] cluster. The cluster is coordinated with 3 cysteines and an exchangeable S-adenosyl-L-methionine.</text>
</comment>
<dbReference type="NCBIfam" id="TIGR04337">
    <property type="entry name" value="AmmeMemoSam_rS"/>
    <property type="match status" value="1"/>
</dbReference>
<protein>
    <submittedName>
        <fullName evidence="8">Pyruvate formate lyase activating enzyme</fullName>
    </submittedName>
</protein>
<dbReference type="Pfam" id="PF04055">
    <property type="entry name" value="Radical_SAM"/>
    <property type="match status" value="1"/>
</dbReference>
<dbReference type="InterPro" id="IPR027596">
    <property type="entry name" value="AmmeMemoSam_rS"/>
</dbReference>
<gene>
    <name evidence="8" type="ORF">SAMN04488082_1266</name>
</gene>
<evidence type="ECO:0000256" key="1">
    <source>
        <dbReference type="ARBA" id="ARBA00022485"/>
    </source>
</evidence>
<dbReference type="STRING" id="52560.SAMN04488082_1266"/>
<dbReference type="InterPro" id="IPR013785">
    <property type="entry name" value="Aldolase_TIM"/>
</dbReference>
<evidence type="ECO:0000313" key="8">
    <source>
        <dbReference type="EMBL" id="SFK45869.1"/>
    </source>
</evidence>
<proteinExistence type="predicted"/>
<dbReference type="GO" id="GO:0051539">
    <property type="term" value="F:4 iron, 4 sulfur cluster binding"/>
    <property type="evidence" value="ECO:0007669"/>
    <property type="project" value="UniProtKB-KW"/>
</dbReference>
<feature type="binding site" evidence="6">
    <location>
        <position position="83"/>
    </location>
    <ligand>
        <name>[4Fe-4S] cluster</name>
        <dbReference type="ChEBI" id="CHEBI:49883"/>
        <note>4Fe-4S-S-AdoMet</note>
    </ligand>
</feature>
<dbReference type="SFLD" id="SFLDS00029">
    <property type="entry name" value="Radical_SAM"/>
    <property type="match status" value="1"/>
</dbReference>
<evidence type="ECO:0000256" key="6">
    <source>
        <dbReference type="PIRSR" id="PIRSR004869-50"/>
    </source>
</evidence>
<evidence type="ECO:0000256" key="5">
    <source>
        <dbReference type="ARBA" id="ARBA00023014"/>
    </source>
</evidence>
<keyword evidence="3 6" id="KW-0479">Metal-binding</keyword>
<dbReference type="InterPro" id="IPR058240">
    <property type="entry name" value="rSAM_sf"/>
</dbReference>
<dbReference type="GO" id="GO:0016829">
    <property type="term" value="F:lyase activity"/>
    <property type="evidence" value="ECO:0007669"/>
    <property type="project" value="UniProtKB-KW"/>
</dbReference>
<dbReference type="AlphaFoldDB" id="A0A1I3ZQN4"/>